<dbReference type="Pfam" id="PF07980">
    <property type="entry name" value="SusD_RagB"/>
    <property type="match status" value="1"/>
</dbReference>
<evidence type="ECO:0000256" key="4">
    <source>
        <dbReference type="ARBA" id="ARBA00023136"/>
    </source>
</evidence>
<evidence type="ECO:0000313" key="9">
    <source>
        <dbReference type="Proteomes" id="UP000309594"/>
    </source>
</evidence>
<protein>
    <submittedName>
        <fullName evidence="8">RagB/SusD family nutrient uptake outer membrane protein</fullName>
    </submittedName>
</protein>
<dbReference type="InterPro" id="IPR012944">
    <property type="entry name" value="SusD_RagB_dom"/>
</dbReference>
<dbReference type="AlphaFoldDB" id="A0A4U1GBL5"/>
<dbReference type="Proteomes" id="UP000309594">
    <property type="component" value="Unassembled WGS sequence"/>
</dbReference>
<keyword evidence="5" id="KW-0998">Cell outer membrane</keyword>
<evidence type="ECO:0000256" key="3">
    <source>
        <dbReference type="ARBA" id="ARBA00022729"/>
    </source>
</evidence>
<dbReference type="Pfam" id="PF14322">
    <property type="entry name" value="SusD-like_3"/>
    <property type="match status" value="1"/>
</dbReference>
<comment type="subcellular location">
    <subcellularLocation>
        <location evidence="1">Cell outer membrane</location>
    </subcellularLocation>
</comment>
<dbReference type="InterPro" id="IPR011990">
    <property type="entry name" value="TPR-like_helical_dom_sf"/>
</dbReference>
<comment type="similarity">
    <text evidence="2">Belongs to the SusD family.</text>
</comment>
<feature type="domain" description="SusD-like N-terminal" evidence="7">
    <location>
        <begin position="21"/>
        <end position="221"/>
    </location>
</feature>
<proteinExistence type="inferred from homology"/>
<feature type="domain" description="RagB/SusD" evidence="6">
    <location>
        <begin position="298"/>
        <end position="404"/>
    </location>
</feature>
<dbReference type="PROSITE" id="PS51257">
    <property type="entry name" value="PROKAR_LIPOPROTEIN"/>
    <property type="match status" value="1"/>
</dbReference>
<dbReference type="SUPFAM" id="SSF48452">
    <property type="entry name" value="TPR-like"/>
    <property type="match status" value="1"/>
</dbReference>
<evidence type="ECO:0000313" key="8">
    <source>
        <dbReference type="EMBL" id="TKC61188.1"/>
    </source>
</evidence>
<dbReference type="EMBL" id="SWDX01000004">
    <property type="protein sequence ID" value="TKC61188.1"/>
    <property type="molecule type" value="Genomic_DNA"/>
</dbReference>
<keyword evidence="3" id="KW-0732">Signal</keyword>
<dbReference type="InterPro" id="IPR033985">
    <property type="entry name" value="SusD-like_N"/>
</dbReference>
<dbReference type="Gene3D" id="1.25.40.390">
    <property type="match status" value="1"/>
</dbReference>
<evidence type="ECO:0000259" key="6">
    <source>
        <dbReference type="Pfam" id="PF07980"/>
    </source>
</evidence>
<evidence type="ECO:0000256" key="5">
    <source>
        <dbReference type="ARBA" id="ARBA00023237"/>
    </source>
</evidence>
<name>A0A4U1GBL5_9SPHI</name>
<accession>A0A4U1GBL5</accession>
<organism evidence="8 9">
    <name type="scientific">Pedobacter hiemivivus</name>
    <dbReference type="NCBI Taxonomy" id="2530454"/>
    <lineage>
        <taxon>Bacteria</taxon>
        <taxon>Pseudomonadati</taxon>
        <taxon>Bacteroidota</taxon>
        <taxon>Sphingobacteriia</taxon>
        <taxon>Sphingobacteriales</taxon>
        <taxon>Sphingobacteriaceae</taxon>
        <taxon>Pedobacter</taxon>
    </lineage>
</organism>
<reference evidence="8 9" key="1">
    <citation type="submission" date="2019-04" db="EMBL/GenBank/DDBJ databases">
        <title>Pedobacter sp. RP-1-16 sp. nov., isolated from Arctic soil.</title>
        <authorList>
            <person name="Dahal R.H."/>
            <person name="Kim D.-U."/>
        </authorList>
    </citation>
    <scope>NUCLEOTIDE SEQUENCE [LARGE SCALE GENOMIC DNA]</scope>
    <source>
        <strain evidence="8 9">RP-1-16</strain>
    </source>
</reference>
<sequence>MKKLIILSAVLLSLSISSCKKYLDIEPVGKVIPTTVEDFRALMTSAYLGFPKHKALLAFRTDELTLNNGNDNFSAVKDIYSWKDAGQDGLTAPFPYITFYKSIFYTNQVIADVEAKAGKSAETAQLKAEAYLLRAYAHFELLNMYAKPYNSATASTDRGVPISTTIDIEQKFPMATIEAVYNQIFSDLAAGQQLLTVDKWDSGKNYRFSKRAALALSARIYEFRNEWDKALTAAQAVLTINNELEDLNVAGSLLPNDYKSKENIMSLEEVMDSRTSNASYISAHLLSIYDQTNDLRFHKYFSIDDLDYVSVKGNSDALKITFRNGEMYLIAAEAALQTGKNDVALQRLLDLKAKRLTPTYFQAEKTRISGLTAPDLMKEILAERERELAIEGHRWYDLRRYGQPQITHTVGTDNFVLIQNDPRYTIRFPKDAIANNPDLQ</sequence>
<dbReference type="RefSeq" id="WP_136880300.1">
    <property type="nucleotide sequence ID" value="NZ_SWDX01000004.1"/>
</dbReference>
<keyword evidence="4" id="KW-0472">Membrane</keyword>
<evidence type="ECO:0000259" key="7">
    <source>
        <dbReference type="Pfam" id="PF14322"/>
    </source>
</evidence>
<evidence type="ECO:0000256" key="2">
    <source>
        <dbReference type="ARBA" id="ARBA00006275"/>
    </source>
</evidence>
<evidence type="ECO:0000256" key="1">
    <source>
        <dbReference type="ARBA" id="ARBA00004442"/>
    </source>
</evidence>
<dbReference type="GO" id="GO:0009279">
    <property type="term" value="C:cell outer membrane"/>
    <property type="evidence" value="ECO:0007669"/>
    <property type="project" value="UniProtKB-SubCell"/>
</dbReference>
<comment type="caution">
    <text evidence="8">The sequence shown here is derived from an EMBL/GenBank/DDBJ whole genome shotgun (WGS) entry which is preliminary data.</text>
</comment>
<gene>
    <name evidence="8" type="ORF">FBD94_11620</name>
</gene>